<feature type="region of interest" description="Disordered" evidence="1">
    <location>
        <begin position="1"/>
        <end position="79"/>
    </location>
</feature>
<name>A7EEC6_SCLS1</name>
<dbReference type="InParanoid" id="A7EEC6"/>
<sequence>MLGHYSHASNMHNAMRAASISPNRARYAKRVKAGSIARRGYQDRKPSRKYGNKTSPAKSKNQNQNPPFRHFPSEVRDMQ</sequence>
<accession>A7EEC6</accession>
<evidence type="ECO:0000313" key="2">
    <source>
        <dbReference type="EMBL" id="EDO01192.1"/>
    </source>
</evidence>
<feature type="compositionally biased region" description="Polar residues" evidence="1">
    <location>
        <begin position="52"/>
        <end position="66"/>
    </location>
</feature>
<dbReference type="RefSeq" id="XP_001595577.1">
    <property type="nucleotide sequence ID" value="XM_001595527.1"/>
</dbReference>
<proteinExistence type="predicted"/>
<dbReference type="KEGG" id="ssl:SS1G_03666"/>
<gene>
    <name evidence="2" type="ORF">SS1G_03666</name>
</gene>
<protein>
    <submittedName>
        <fullName evidence="2">Uncharacterized protein</fullName>
    </submittedName>
</protein>
<dbReference type="EMBL" id="CH476624">
    <property type="protein sequence ID" value="EDO01192.1"/>
    <property type="molecule type" value="Genomic_DNA"/>
</dbReference>
<dbReference type="HOGENOM" id="CLU_2607447_0_0_1"/>
<organism evidence="2 3">
    <name type="scientific">Sclerotinia sclerotiorum (strain ATCC 18683 / 1980 / Ss-1)</name>
    <name type="common">White mold</name>
    <name type="synonym">Whetzelinia sclerotiorum</name>
    <dbReference type="NCBI Taxonomy" id="665079"/>
    <lineage>
        <taxon>Eukaryota</taxon>
        <taxon>Fungi</taxon>
        <taxon>Dikarya</taxon>
        <taxon>Ascomycota</taxon>
        <taxon>Pezizomycotina</taxon>
        <taxon>Leotiomycetes</taxon>
        <taxon>Helotiales</taxon>
        <taxon>Sclerotiniaceae</taxon>
        <taxon>Sclerotinia</taxon>
    </lineage>
</organism>
<evidence type="ECO:0000256" key="1">
    <source>
        <dbReference type="SAM" id="MobiDB-lite"/>
    </source>
</evidence>
<evidence type="ECO:0000313" key="3">
    <source>
        <dbReference type="Proteomes" id="UP000001312"/>
    </source>
</evidence>
<dbReference type="Proteomes" id="UP000001312">
    <property type="component" value="Unassembled WGS sequence"/>
</dbReference>
<reference evidence="3" key="1">
    <citation type="journal article" date="2011" name="PLoS Genet.">
        <title>Genomic analysis of the necrotrophic fungal pathogens Sclerotinia sclerotiorum and Botrytis cinerea.</title>
        <authorList>
            <person name="Amselem J."/>
            <person name="Cuomo C.A."/>
            <person name="van Kan J.A."/>
            <person name="Viaud M."/>
            <person name="Benito E.P."/>
            <person name="Couloux A."/>
            <person name="Coutinho P.M."/>
            <person name="de Vries R.P."/>
            <person name="Dyer P.S."/>
            <person name="Fillinger S."/>
            <person name="Fournier E."/>
            <person name="Gout L."/>
            <person name="Hahn M."/>
            <person name="Kohn L."/>
            <person name="Lapalu N."/>
            <person name="Plummer K.M."/>
            <person name="Pradier J.M."/>
            <person name="Quevillon E."/>
            <person name="Sharon A."/>
            <person name="Simon A."/>
            <person name="ten Have A."/>
            <person name="Tudzynski B."/>
            <person name="Tudzynski P."/>
            <person name="Wincker P."/>
            <person name="Andrew M."/>
            <person name="Anthouard V."/>
            <person name="Beever R.E."/>
            <person name="Beffa R."/>
            <person name="Benoit I."/>
            <person name="Bouzid O."/>
            <person name="Brault B."/>
            <person name="Chen Z."/>
            <person name="Choquer M."/>
            <person name="Collemare J."/>
            <person name="Cotton P."/>
            <person name="Danchin E.G."/>
            <person name="Da Silva C."/>
            <person name="Gautier A."/>
            <person name="Giraud C."/>
            <person name="Giraud T."/>
            <person name="Gonzalez C."/>
            <person name="Grossetete S."/>
            <person name="Guldener U."/>
            <person name="Henrissat B."/>
            <person name="Howlett B.J."/>
            <person name="Kodira C."/>
            <person name="Kretschmer M."/>
            <person name="Lappartient A."/>
            <person name="Leroch M."/>
            <person name="Levis C."/>
            <person name="Mauceli E."/>
            <person name="Neuveglise C."/>
            <person name="Oeser B."/>
            <person name="Pearson M."/>
            <person name="Poulain J."/>
            <person name="Poussereau N."/>
            <person name="Quesneville H."/>
            <person name="Rascle C."/>
            <person name="Schumacher J."/>
            <person name="Segurens B."/>
            <person name="Sexton A."/>
            <person name="Silva E."/>
            <person name="Sirven C."/>
            <person name="Soanes D.M."/>
            <person name="Talbot N.J."/>
            <person name="Templeton M."/>
            <person name="Yandava C."/>
            <person name="Yarden O."/>
            <person name="Zeng Q."/>
            <person name="Rollins J.A."/>
            <person name="Lebrun M.H."/>
            <person name="Dickman M."/>
        </authorList>
    </citation>
    <scope>NUCLEOTIDE SEQUENCE [LARGE SCALE GENOMIC DNA]</scope>
    <source>
        <strain evidence="3">ATCC 18683 / 1980 / Ss-1</strain>
    </source>
</reference>
<keyword evidence="3" id="KW-1185">Reference proteome</keyword>
<dbReference type="GeneID" id="5491983"/>
<dbReference type="AlphaFoldDB" id="A7EEC6"/>